<keyword evidence="4" id="KW-1185">Reference proteome</keyword>
<feature type="compositionally biased region" description="Basic and acidic residues" evidence="2">
    <location>
        <begin position="47"/>
        <end position="57"/>
    </location>
</feature>
<sequence length="324" mass="38607">MNSDFLKQIEEENRILEQELQNLLNQKRQRVEKEIEDPDEDINQNFRSEKGDLSKIDEETDEEQPNRIEPHRLMESPQKTESVIDNIQDSINNYLEKNSSSIVDIQSNRQSQKNVDQKNKQINSLEMRLLGTREALKCLEKEVKDKNAIIQNLEIDLAKKQKQIDSLQKTTFKSNTPPNKEVNNEGFQEIKKQCKEWERRYIECNSQLKENQKYASKLQELNQQLLYKLKQFESDKEYSKTKLDQQKSINNEMSETNTNILIKFEQIIKAQQEQILSQENKYRLLEDKYDELKLNSEQFLLSSRDLKYQYEHMLNTLQSIANSY</sequence>
<feature type="coiled-coil region" evidence="1">
    <location>
        <begin position="108"/>
        <end position="235"/>
    </location>
</feature>
<name>A0A8S1SSE2_PAROT</name>
<comment type="caution">
    <text evidence="3">The sequence shown here is derived from an EMBL/GenBank/DDBJ whole genome shotgun (WGS) entry which is preliminary data.</text>
</comment>
<evidence type="ECO:0000256" key="1">
    <source>
        <dbReference type="SAM" id="Coils"/>
    </source>
</evidence>
<evidence type="ECO:0000313" key="3">
    <source>
        <dbReference type="EMBL" id="CAD8144471.1"/>
    </source>
</evidence>
<dbReference type="OMA" id="NEMSETN"/>
<proteinExistence type="predicted"/>
<gene>
    <name evidence="3" type="ORF">POCTA_138.1.T0160165</name>
</gene>
<dbReference type="EMBL" id="CAJJDP010000016">
    <property type="protein sequence ID" value="CAD8144471.1"/>
    <property type="molecule type" value="Genomic_DNA"/>
</dbReference>
<evidence type="ECO:0000256" key="2">
    <source>
        <dbReference type="SAM" id="MobiDB-lite"/>
    </source>
</evidence>
<reference evidence="3" key="1">
    <citation type="submission" date="2021-01" db="EMBL/GenBank/DDBJ databases">
        <authorList>
            <consortium name="Genoscope - CEA"/>
            <person name="William W."/>
        </authorList>
    </citation>
    <scope>NUCLEOTIDE SEQUENCE</scope>
</reference>
<accession>A0A8S1SSE2</accession>
<dbReference type="Proteomes" id="UP000683925">
    <property type="component" value="Unassembled WGS sequence"/>
</dbReference>
<feature type="coiled-coil region" evidence="1">
    <location>
        <begin position="268"/>
        <end position="295"/>
    </location>
</feature>
<evidence type="ECO:0000313" key="4">
    <source>
        <dbReference type="Proteomes" id="UP000683925"/>
    </source>
</evidence>
<keyword evidence="1" id="KW-0175">Coiled coil</keyword>
<organism evidence="3 4">
    <name type="scientific">Paramecium octaurelia</name>
    <dbReference type="NCBI Taxonomy" id="43137"/>
    <lineage>
        <taxon>Eukaryota</taxon>
        <taxon>Sar</taxon>
        <taxon>Alveolata</taxon>
        <taxon>Ciliophora</taxon>
        <taxon>Intramacronucleata</taxon>
        <taxon>Oligohymenophorea</taxon>
        <taxon>Peniculida</taxon>
        <taxon>Parameciidae</taxon>
        <taxon>Paramecium</taxon>
    </lineage>
</organism>
<protein>
    <submittedName>
        <fullName evidence="3">Uncharacterized protein</fullName>
    </submittedName>
</protein>
<feature type="region of interest" description="Disordered" evidence="2">
    <location>
        <begin position="31"/>
        <end position="69"/>
    </location>
</feature>
<dbReference type="AlphaFoldDB" id="A0A8S1SSE2"/>
<dbReference type="OrthoDB" id="309290at2759"/>